<protein>
    <recommendedName>
        <fullName evidence="4">HTH marR-type domain-containing protein</fullName>
    </recommendedName>
</protein>
<dbReference type="OrthoDB" id="8228089at2"/>
<dbReference type="Gene3D" id="1.10.10.10">
    <property type="entry name" value="Winged helix-like DNA-binding domain superfamily/Winged helix DNA-binding domain"/>
    <property type="match status" value="1"/>
</dbReference>
<dbReference type="Pfam" id="PF12802">
    <property type="entry name" value="MarR_2"/>
    <property type="match status" value="1"/>
</dbReference>
<keyword evidence="6" id="KW-1185">Reference proteome</keyword>
<dbReference type="InterPro" id="IPR036390">
    <property type="entry name" value="WH_DNA-bd_sf"/>
</dbReference>
<dbReference type="STRING" id="1437059.A6A05_09595"/>
<evidence type="ECO:0000256" key="3">
    <source>
        <dbReference type="ARBA" id="ARBA00023163"/>
    </source>
</evidence>
<proteinExistence type="predicted"/>
<feature type="domain" description="HTH marR-type" evidence="4">
    <location>
        <begin position="21"/>
        <end position="154"/>
    </location>
</feature>
<dbReference type="EMBL" id="LWQU01000124">
    <property type="protein sequence ID" value="OAN53792.1"/>
    <property type="molecule type" value="Genomic_DNA"/>
</dbReference>
<dbReference type="InterPro" id="IPR036388">
    <property type="entry name" value="WH-like_DNA-bd_sf"/>
</dbReference>
<dbReference type="PROSITE" id="PS50995">
    <property type="entry name" value="HTH_MARR_2"/>
    <property type="match status" value="1"/>
</dbReference>
<dbReference type="PANTHER" id="PTHR33164">
    <property type="entry name" value="TRANSCRIPTIONAL REGULATOR, MARR FAMILY"/>
    <property type="match status" value="1"/>
</dbReference>
<evidence type="ECO:0000256" key="1">
    <source>
        <dbReference type="ARBA" id="ARBA00023015"/>
    </source>
</evidence>
<dbReference type="SUPFAM" id="SSF46785">
    <property type="entry name" value="Winged helix' DNA-binding domain"/>
    <property type="match status" value="1"/>
</dbReference>
<gene>
    <name evidence="5" type="ORF">A6A05_09595</name>
</gene>
<dbReference type="InterPro" id="IPR000835">
    <property type="entry name" value="HTH_MarR-typ"/>
</dbReference>
<comment type="caution">
    <text evidence="5">The sequence shown here is derived from an EMBL/GenBank/DDBJ whole genome shotgun (WGS) entry which is preliminary data.</text>
</comment>
<dbReference type="SMART" id="SM00347">
    <property type="entry name" value="HTH_MARR"/>
    <property type="match status" value="1"/>
</dbReference>
<dbReference type="GO" id="GO:0003700">
    <property type="term" value="F:DNA-binding transcription factor activity"/>
    <property type="evidence" value="ECO:0007669"/>
    <property type="project" value="InterPro"/>
</dbReference>
<keyword evidence="3" id="KW-0804">Transcription</keyword>
<sequence length="154" mass="16918">MTARRKPAIIETGSLSYGMLPGLLGFHLRRAQVSLFKHFARTVGQVAGITPGLFGMLQVIAANPGLAQSRLAEAMEVERSTIVKVVDQLEARGLIVREPSAVDRRSHCLELTELGRAELARMEQLVLAHEAELAAKLTPEDRQELTRLLIQLAD</sequence>
<reference evidence="5 6" key="1">
    <citation type="submission" date="2016-04" db="EMBL/GenBank/DDBJ databases">
        <title>Draft genome sequence of freshwater magnetotactic bacteria Magnetospirillum marisnigri SP-1 and Magnetospirillum moscoviense BB-1.</title>
        <authorList>
            <person name="Koziaeva V."/>
            <person name="Dziuba M.V."/>
            <person name="Ivanov T.M."/>
            <person name="Kuznetsov B."/>
            <person name="Grouzdev D.S."/>
        </authorList>
    </citation>
    <scope>NUCLEOTIDE SEQUENCE [LARGE SCALE GENOMIC DNA]</scope>
    <source>
        <strain evidence="5 6">BB-1</strain>
    </source>
</reference>
<dbReference type="InterPro" id="IPR023187">
    <property type="entry name" value="Tscrpt_reg_MarR-type_CS"/>
</dbReference>
<organism evidence="5 6">
    <name type="scientific">Magnetospirillum moscoviense</name>
    <dbReference type="NCBI Taxonomy" id="1437059"/>
    <lineage>
        <taxon>Bacteria</taxon>
        <taxon>Pseudomonadati</taxon>
        <taxon>Pseudomonadota</taxon>
        <taxon>Alphaproteobacteria</taxon>
        <taxon>Rhodospirillales</taxon>
        <taxon>Rhodospirillaceae</taxon>
        <taxon>Magnetospirillum</taxon>
    </lineage>
</organism>
<keyword evidence="2" id="KW-0238">DNA-binding</keyword>
<evidence type="ECO:0000313" key="6">
    <source>
        <dbReference type="Proteomes" id="UP000078543"/>
    </source>
</evidence>
<dbReference type="PROSITE" id="PS01117">
    <property type="entry name" value="HTH_MARR_1"/>
    <property type="match status" value="1"/>
</dbReference>
<dbReference type="PANTHER" id="PTHR33164:SF89">
    <property type="entry name" value="MARR FAMILY REGULATORY PROTEIN"/>
    <property type="match status" value="1"/>
</dbReference>
<dbReference type="Proteomes" id="UP000078543">
    <property type="component" value="Unassembled WGS sequence"/>
</dbReference>
<accession>A0A178MWU5</accession>
<dbReference type="AlphaFoldDB" id="A0A178MWU5"/>
<dbReference type="GO" id="GO:0003677">
    <property type="term" value="F:DNA binding"/>
    <property type="evidence" value="ECO:0007669"/>
    <property type="project" value="UniProtKB-KW"/>
</dbReference>
<keyword evidence="1" id="KW-0805">Transcription regulation</keyword>
<dbReference type="InterPro" id="IPR039422">
    <property type="entry name" value="MarR/SlyA-like"/>
</dbReference>
<name>A0A178MWU5_9PROT</name>
<dbReference type="GO" id="GO:0006950">
    <property type="term" value="P:response to stress"/>
    <property type="evidence" value="ECO:0007669"/>
    <property type="project" value="TreeGrafter"/>
</dbReference>
<evidence type="ECO:0000313" key="5">
    <source>
        <dbReference type="EMBL" id="OAN53792.1"/>
    </source>
</evidence>
<dbReference type="PRINTS" id="PR00598">
    <property type="entry name" value="HTHMARR"/>
</dbReference>
<evidence type="ECO:0000259" key="4">
    <source>
        <dbReference type="PROSITE" id="PS50995"/>
    </source>
</evidence>
<dbReference type="RefSeq" id="WP_068498793.1">
    <property type="nucleotide sequence ID" value="NZ_LWQU01000124.1"/>
</dbReference>
<evidence type="ECO:0000256" key="2">
    <source>
        <dbReference type="ARBA" id="ARBA00023125"/>
    </source>
</evidence>